<dbReference type="InterPro" id="IPR023198">
    <property type="entry name" value="PGP-like_dom2"/>
</dbReference>
<evidence type="ECO:0000313" key="12">
    <source>
        <dbReference type="Proteomes" id="UP001620597"/>
    </source>
</evidence>
<evidence type="ECO:0000256" key="8">
    <source>
        <dbReference type="ARBA" id="ARBA00022842"/>
    </source>
</evidence>
<gene>
    <name evidence="11" type="ORF">WG929_01275</name>
</gene>
<dbReference type="Proteomes" id="UP001620597">
    <property type="component" value="Unassembled WGS sequence"/>
</dbReference>
<dbReference type="InterPro" id="IPR023214">
    <property type="entry name" value="HAD_sf"/>
</dbReference>
<dbReference type="NCBIfam" id="NF009695">
    <property type="entry name" value="PRK13222.1-2"/>
    <property type="match status" value="1"/>
</dbReference>
<dbReference type="InterPro" id="IPR037512">
    <property type="entry name" value="PGPase_prok"/>
</dbReference>
<proteinExistence type="inferred from homology"/>
<sequence length="239" mass="25903">MSIWSEPVQTYFSAREDTVPQALLFDLDGTLIDSVPDLAAAIDQMLVQLGRPVAGQPLVAEWVGNGADMLVRRALCDGNDMQAQALDAAEVAAARALFDPFYLEHLNDATGVYPGVEKTLTILAVLGIRMALVTNKPRVFTDVLLDALGWRPYFDAVVCGDDLPQRKPDPAQILHACELMAVEPQQAIMVGDSRNDMYAGKAAGCMTVAVPYGYNHGENIATCQPNLIIHSLADLIRHV</sequence>
<organism evidence="11 12">
    <name type="scientific">Oceanobacter antarcticus</name>
    <dbReference type="NCBI Taxonomy" id="3133425"/>
    <lineage>
        <taxon>Bacteria</taxon>
        <taxon>Pseudomonadati</taxon>
        <taxon>Pseudomonadota</taxon>
        <taxon>Gammaproteobacteria</taxon>
        <taxon>Oceanospirillales</taxon>
        <taxon>Oceanospirillaceae</taxon>
        <taxon>Oceanobacter</taxon>
    </lineage>
</organism>
<accession>A0ABW8NDL1</accession>
<comment type="similarity">
    <text evidence="4 10">Belongs to the HAD-like hydrolase superfamily. CbbY/CbbZ/Gph/YieH family.</text>
</comment>
<dbReference type="InterPro" id="IPR036412">
    <property type="entry name" value="HAD-like_sf"/>
</dbReference>
<keyword evidence="6 10" id="KW-0479">Metal-binding</keyword>
<feature type="binding site" evidence="10">
    <location>
        <position position="192"/>
    </location>
    <ligand>
        <name>Mg(2+)</name>
        <dbReference type="ChEBI" id="CHEBI:18420"/>
    </ligand>
</feature>
<protein>
    <recommendedName>
        <fullName evidence="5 10">Phosphoglycolate phosphatase</fullName>
        <shortName evidence="10">PGP</shortName>
        <shortName evidence="10">PGPase</shortName>
        <ecNumber evidence="5 10">3.1.3.18</ecNumber>
    </recommendedName>
</protein>
<evidence type="ECO:0000256" key="1">
    <source>
        <dbReference type="ARBA" id="ARBA00000830"/>
    </source>
</evidence>
<dbReference type="HAMAP" id="MF_00495">
    <property type="entry name" value="GPH_hydrolase_bact"/>
    <property type="match status" value="1"/>
</dbReference>
<comment type="caution">
    <text evidence="11">The sequence shown here is derived from an EMBL/GenBank/DDBJ whole genome shotgun (WGS) entry which is preliminary data.</text>
</comment>
<dbReference type="SFLD" id="SFLDG01129">
    <property type="entry name" value="C1.5:_HAD__Beta-PGM__Phosphata"/>
    <property type="match status" value="1"/>
</dbReference>
<dbReference type="RefSeq" id="WP_416204555.1">
    <property type="nucleotide sequence ID" value="NZ_JBBKTX010000001.1"/>
</dbReference>
<dbReference type="NCBIfam" id="TIGR01549">
    <property type="entry name" value="HAD-SF-IA-v1"/>
    <property type="match status" value="1"/>
</dbReference>
<dbReference type="InterPro" id="IPR006439">
    <property type="entry name" value="HAD-SF_hydro_IA"/>
</dbReference>
<evidence type="ECO:0000256" key="10">
    <source>
        <dbReference type="HAMAP-Rule" id="MF_00495"/>
    </source>
</evidence>
<reference evidence="11 12" key="1">
    <citation type="submission" date="2024-03" db="EMBL/GenBank/DDBJ databases">
        <title>High-quality draft genome sequence of Oceanobacter sp. wDCs-4.</title>
        <authorList>
            <person name="Dong C."/>
        </authorList>
    </citation>
    <scope>NUCLEOTIDE SEQUENCE [LARGE SCALE GENOMIC DNA]</scope>
    <source>
        <strain evidence="12">wDCs-4</strain>
    </source>
</reference>
<dbReference type="SUPFAM" id="SSF56784">
    <property type="entry name" value="HAD-like"/>
    <property type="match status" value="1"/>
</dbReference>
<dbReference type="Pfam" id="PF00702">
    <property type="entry name" value="Hydrolase"/>
    <property type="match status" value="1"/>
</dbReference>
<dbReference type="InterPro" id="IPR050155">
    <property type="entry name" value="HAD-like_hydrolase_sf"/>
</dbReference>
<dbReference type="PRINTS" id="PR00413">
    <property type="entry name" value="HADHALOGNASE"/>
</dbReference>
<dbReference type="EMBL" id="JBBKTX010000001">
    <property type="protein sequence ID" value="MFK4751028.1"/>
    <property type="molecule type" value="Genomic_DNA"/>
</dbReference>
<evidence type="ECO:0000256" key="9">
    <source>
        <dbReference type="ARBA" id="ARBA00023277"/>
    </source>
</evidence>
<comment type="function">
    <text evidence="10">Specifically catalyzes the dephosphorylation of 2-phosphoglycolate. Is involved in the dissimilation of the intracellular 2-phosphoglycolate formed during the DNA repair of 3'-phosphoglycolate ends, a major class of DNA lesions induced by oxidative stress.</text>
</comment>
<evidence type="ECO:0000256" key="6">
    <source>
        <dbReference type="ARBA" id="ARBA00022723"/>
    </source>
</evidence>
<evidence type="ECO:0000256" key="4">
    <source>
        <dbReference type="ARBA" id="ARBA00006171"/>
    </source>
</evidence>
<dbReference type="PANTHER" id="PTHR43434">
    <property type="entry name" value="PHOSPHOGLYCOLATE PHOSPHATASE"/>
    <property type="match status" value="1"/>
</dbReference>
<evidence type="ECO:0000256" key="5">
    <source>
        <dbReference type="ARBA" id="ARBA00013078"/>
    </source>
</evidence>
<dbReference type="NCBIfam" id="TIGR01449">
    <property type="entry name" value="PGP_bact"/>
    <property type="match status" value="1"/>
</dbReference>
<evidence type="ECO:0000256" key="7">
    <source>
        <dbReference type="ARBA" id="ARBA00022801"/>
    </source>
</evidence>
<name>A0ABW8NDL1_9GAMM</name>
<keyword evidence="9 10" id="KW-0119">Carbohydrate metabolism</keyword>
<dbReference type="NCBIfam" id="TIGR01509">
    <property type="entry name" value="HAD-SF-IA-v3"/>
    <property type="match status" value="1"/>
</dbReference>
<evidence type="ECO:0000256" key="2">
    <source>
        <dbReference type="ARBA" id="ARBA00001946"/>
    </source>
</evidence>
<evidence type="ECO:0000313" key="11">
    <source>
        <dbReference type="EMBL" id="MFK4751028.1"/>
    </source>
</evidence>
<dbReference type="EC" id="3.1.3.18" evidence="5 10"/>
<dbReference type="SFLD" id="SFLDS00003">
    <property type="entry name" value="Haloacid_Dehalogenase"/>
    <property type="match status" value="1"/>
</dbReference>
<dbReference type="GO" id="GO:0008967">
    <property type="term" value="F:phosphoglycolate phosphatase activity"/>
    <property type="evidence" value="ECO:0007669"/>
    <property type="project" value="UniProtKB-EC"/>
</dbReference>
<dbReference type="CDD" id="cd16417">
    <property type="entry name" value="HAD_PGPase"/>
    <property type="match status" value="1"/>
</dbReference>
<keyword evidence="12" id="KW-1185">Reference proteome</keyword>
<comment type="catalytic activity">
    <reaction evidence="1 10">
        <text>2-phosphoglycolate + H2O = glycolate + phosphate</text>
        <dbReference type="Rhea" id="RHEA:14369"/>
        <dbReference type="ChEBI" id="CHEBI:15377"/>
        <dbReference type="ChEBI" id="CHEBI:29805"/>
        <dbReference type="ChEBI" id="CHEBI:43474"/>
        <dbReference type="ChEBI" id="CHEBI:58033"/>
        <dbReference type="EC" id="3.1.3.18"/>
    </reaction>
</comment>
<comment type="pathway">
    <text evidence="3 10">Organic acid metabolism; glycolate biosynthesis; glycolate from 2-phosphoglycolate: step 1/1.</text>
</comment>
<feature type="active site" description="Nucleophile" evidence="10">
    <location>
        <position position="26"/>
    </location>
</feature>
<dbReference type="PANTHER" id="PTHR43434:SF1">
    <property type="entry name" value="PHOSPHOGLYCOLATE PHOSPHATASE"/>
    <property type="match status" value="1"/>
</dbReference>
<evidence type="ECO:0000256" key="3">
    <source>
        <dbReference type="ARBA" id="ARBA00004818"/>
    </source>
</evidence>
<dbReference type="Gene3D" id="1.10.150.240">
    <property type="entry name" value="Putative phosphatase, domain 2"/>
    <property type="match status" value="1"/>
</dbReference>
<feature type="binding site" evidence="10">
    <location>
        <position position="26"/>
    </location>
    <ligand>
        <name>Mg(2+)</name>
        <dbReference type="ChEBI" id="CHEBI:18420"/>
    </ligand>
</feature>
<feature type="binding site" evidence="10">
    <location>
        <position position="28"/>
    </location>
    <ligand>
        <name>Mg(2+)</name>
        <dbReference type="ChEBI" id="CHEBI:18420"/>
    </ligand>
</feature>
<keyword evidence="8 10" id="KW-0460">Magnesium</keyword>
<dbReference type="Gene3D" id="3.40.50.1000">
    <property type="entry name" value="HAD superfamily/HAD-like"/>
    <property type="match status" value="1"/>
</dbReference>
<comment type="cofactor">
    <cofactor evidence="2 10">
        <name>Mg(2+)</name>
        <dbReference type="ChEBI" id="CHEBI:18420"/>
    </cofactor>
</comment>
<dbReference type="SFLD" id="SFLDG01135">
    <property type="entry name" value="C1.5.6:_HAD__Beta-PGM__Phospha"/>
    <property type="match status" value="1"/>
</dbReference>
<keyword evidence="7 10" id="KW-0378">Hydrolase</keyword>